<dbReference type="AlphaFoldDB" id="A0A368UWT6"/>
<comment type="caution">
    <text evidence="1">The sequence shown here is derived from an EMBL/GenBank/DDBJ whole genome shotgun (WGS) entry which is preliminary data.</text>
</comment>
<evidence type="ECO:0000313" key="1">
    <source>
        <dbReference type="EMBL" id="RCW33328.1"/>
    </source>
</evidence>
<dbReference type="InterPro" id="IPR036525">
    <property type="entry name" value="Tubulin/FtsZ_GTPase_sf"/>
</dbReference>
<name>A0A368UWT6_9BACT</name>
<dbReference type="RefSeq" id="WP_114437202.1">
    <property type="nucleotide sequence ID" value="NZ_QPIZ01000013.1"/>
</dbReference>
<protein>
    <submittedName>
        <fullName evidence="1">Uncharacterized protein</fullName>
    </submittedName>
</protein>
<gene>
    <name evidence="1" type="ORF">DFO77_11394</name>
</gene>
<proteinExistence type="predicted"/>
<dbReference type="EMBL" id="QPIZ01000013">
    <property type="protein sequence ID" value="RCW33328.1"/>
    <property type="molecule type" value="Genomic_DNA"/>
</dbReference>
<dbReference type="Proteomes" id="UP000252733">
    <property type="component" value="Unassembled WGS sequence"/>
</dbReference>
<sequence>METIYLIGIGKVGRTILQKAYESKVNAKFVVISRTLKEESNDFGFPLKIINIDPLLNIGTTSFLNKIGSNNLLKEKYIFLAGLGGRSGSELLESLTVYFNSIGTKYFSIGICPFKFEGKNRRKKAISYIHNLQIFPNFKYFDNNLIIEKYDGKINLAKAFEINDKEIVQFISNIAEQNRPNNISYN</sequence>
<dbReference type="Gene3D" id="3.40.50.1440">
    <property type="entry name" value="Tubulin/FtsZ, GTPase domain"/>
    <property type="match status" value="1"/>
</dbReference>
<reference evidence="1 2" key="1">
    <citation type="submission" date="2018-07" db="EMBL/GenBank/DDBJ databases">
        <title>Freshwater and sediment microbial communities from various areas in North America, analyzing microbe dynamics in response to fracking.</title>
        <authorList>
            <person name="Lamendella R."/>
        </authorList>
    </citation>
    <scope>NUCLEOTIDE SEQUENCE [LARGE SCALE GENOMIC DNA]</scope>
    <source>
        <strain evidence="1 2">160A</strain>
    </source>
</reference>
<accession>A0A368UWT6</accession>
<dbReference type="SUPFAM" id="SSF52490">
    <property type="entry name" value="Tubulin nucleotide-binding domain-like"/>
    <property type="match status" value="1"/>
</dbReference>
<organism evidence="1 2">
    <name type="scientific">Marinilabilia salmonicolor</name>
    <dbReference type="NCBI Taxonomy" id="989"/>
    <lineage>
        <taxon>Bacteria</taxon>
        <taxon>Pseudomonadati</taxon>
        <taxon>Bacteroidota</taxon>
        <taxon>Bacteroidia</taxon>
        <taxon>Marinilabiliales</taxon>
        <taxon>Marinilabiliaceae</taxon>
        <taxon>Marinilabilia</taxon>
    </lineage>
</organism>
<keyword evidence="2" id="KW-1185">Reference proteome</keyword>
<evidence type="ECO:0000313" key="2">
    <source>
        <dbReference type="Proteomes" id="UP000252733"/>
    </source>
</evidence>